<evidence type="ECO:0000313" key="3">
    <source>
        <dbReference type="Proteomes" id="UP000031670"/>
    </source>
</evidence>
<sequence>MKAKHLVALLGMTLPFSSWALNLNAGEQAPEVSVTSMVK</sequence>
<gene>
    <name evidence="2" type="ORF">JCM19232_1636</name>
</gene>
<comment type="caution">
    <text evidence="2">The sequence shown here is derived from an EMBL/GenBank/DDBJ whole genome shotgun (WGS) entry which is preliminary data.</text>
</comment>
<evidence type="ECO:0000256" key="1">
    <source>
        <dbReference type="SAM" id="SignalP"/>
    </source>
</evidence>
<evidence type="ECO:0000313" key="2">
    <source>
        <dbReference type="EMBL" id="GAM62479.1"/>
    </source>
</evidence>
<keyword evidence="1" id="KW-0732">Signal</keyword>
<feature type="signal peptide" evidence="1">
    <location>
        <begin position="1"/>
        <end position="20"/>
    </location>
</feature>
<name>A0A0B8PIA3_9VIBR</name>
<dbReference type="AlphaFoldDB" id="A0A0B8PIA3"/>
<reference evidence="2 3" key="1">
    <citation type="submission" date="2015-01" db="EMBL/GenBank/DDBJ databases">
        <title>Vibrio sp. C5 JCM 19232 whole genome shotgun sequence.</title>
        <authorList>
            <person name="Sawabe T."/>
            <person name="Meirelles P."/>
            <person name="Feng G."/>
            <person name="Sayaka M."/>
            <person name="Hattori M."/>
            <person name="Ohkuma M."/>
        </authorList>
    </citation>
    <scope>NUCLEOTIDE SEQUENCE [LARGE SCALE GENOMIC DNA]</scope>
    <source>
        <strain evidence="2 3">JCM19232</strain>
    </source>
</reference>
<reference evidence="2 3" key="2">
    <citation type="submission" date="2015-01" db="EMBL/GenBank/DDBJ databases">
        <authorList>
            <consortium name="NBRP consortium"/>
            <person name="Sawabe T."/>
            <person name="Meirelles P."/>
            <person name="Feng G."/>
            <person name="Sayaka M."/>
            <person name="Hattori M."/>
            <person name="Ohkuma M."/>
        </authorList>
    </citation>
    <scope>NUCLEOTIDE SEQUENCE [LARGE SCALE GENOMIC DNA]</scope>
    <source>
        <strain evidence="2 3">JCM19232</strain>
    </source>
</reference>
<feature type="chain" id="PRO_5002122454" evidence="1">
    <location>
        <begin position="21"/>
        <end position="39"/>
    </location>
</feature>
<accession>A0A0B8PIA3</accession>
<proteinExistence type="predicted"/>
<dbReference type="Proteomes" id="UP000031670">
    <property type="component" value="Unassembled WGS sequence"/>
</dbReference>
<dbReference type="EMBL" id="BBSA01000006">
    <property type="protein sequence ID" value="GAM62479.1"/>
    <property type="molecule type" value="Genomic_DNA"/>
</dbReference>
<organism evidence="2 3">
    <name type="scientific">Vibrio ishigakensis</name>
    <dbReference type="NCBI Taxonomy" id="1481914"/>
    <lineage>
        <taxon>Bacteria</taxon>
        <taxon>Pseudomonadati</taxon>
        <taxon>Pseudomonadota</taxon>
        <taxon>Gammaproteobacteria</taxon>
        <taxon>Vibrionales</taxon>
        <taxon>Vibrionaceae</taxon>
        <taxon>Vibrio</taxon>
    </lineage>
</organism>
<protein>
    <submittedName>
        <fullName evidence="2">Uncharacterized protein</fullName>
    </submittedName>
</protein>